<gene>
    <name evidence="4" type="primary">LOC125177614</name>
</gene>
<sequence length="218" mass="23544">MIDATWELQEPTGEVFRYRVSWIPNGSSFSAAWCYVNSSATSTSACDVYPTLDSCTLYNVTVQPRTFGRSAQINTGTPASAATYTLLDVPPAGSPPEVSSVASRSVTLTWIKPATKCEVVNYTVVYGGQIMWGNHATLEVNSAYSETTTINIAGLTPYSNYSFSVVAATAAGKGEPSLPTYCVTLEDEPNIGLIVGMLCAEKIEAELICWIRIINIRR</sequence>
<dbReference type="SMART" id="SM00060">
    <property type="entry name" value="FN3"/>
    <property type="match status" value="1"/>
</dbReference>
<keyword evidence="3" id="KW-1185">Reference proteome</keyword>
<protein>
    <submittedName>
        <fullName evidence="4">Immunoglobulin superfamily member 22-like</fullName>
    </submittedName>
</protein>
<evidence type="ECO:0000313" key="4">
    <source>
        <dbReference type="RefSeq" id="XP_047735613.1"/>
    </source>
</evidence>
<keyword evidence="1" id="KW-0677">Repeat</keyword>
<dbReference type="RefSeq" id="XP_047735613.1">
    <property type="nucleotide sequence ID" value="XM_047879657.1"/>
</dbReference>
<name>A0A979FFD6_HYAAZ</name>
<proteinExistence type="predicted"/>
<dbReference type="PANTHER" id="PTHR46708:SF11">
    <property type="entry name" value="RECEPTOR-TYPE TYROSINE-PROTEIN PHOSPHATASE ETA-LIKE"/>
    <property type="match status" value="1"/>
</dbReference>
<dbReference type="AlphaFoldDB" id="A0A979FFD6"/>
<dbReference type="KEGG" id="hazt:125177614"/>
<dbReference type="OrthoDB" id="6382348at2759"/>
<accession>A0A979FFD6</accession>
<feature type="domain" description="Fibronectin type-III" evidence="2">
    <location>
        <begin position="92"/>
        <end position="187"/>
    </location>
</feature>
<dbReference type="InterPro" id="IPR013783">
    <property type="entry name" value="Ig-like_fold"/>
</dbReference>
<evidence type="ECO:0000313" key="3">
    <source>
        <dbReference type="Proteomes" id="UP000694843"/>
    </source>
</evidence>
<dbReference type="PANTHER" id="PTHR46708">
    <property type="entry name" value="TENASCIN"/>
    <property type="match status" value="1"/>
</dbReference>
<dbReference type="InterPro" id="IPR036116">
    <property type="entry name" value="FN3_sf"/>
</dbReference>
<reference evidence="4" key="1">
    <citation type="submission" date="2025-08" db="UniProtKB">
        <authorList>
            <consortium name="RefSeq"/>
        </authorList>
    </citation>
    <scope>IDENTIFICATION</scope>
    <source>
        <tissue evidence="4">Whole organism</tissue>
    </source>
</reference>
<organism evidence="3 4">
    <name type="scientific">Hyalella azteca</name>
    <name type="common">Amphipod</name>
    <dbReference type="NCBI Taxonomy" id="294128"/>
    <lineage>
        <taxon>Eukaryota</taxon>
        <taxon>Metazoa</taxon>
        <taxon>Ecdysozoa</taxon>
        <taxon>Arthropoda</taxon>
        <taxon>Crustacea</taxon>
        <taxon>Multicrustacea</taxon>
        <taxon>Malacostraca</taxon>
        <taxon>Eumalacostraca</taxon>
        <taxon>Peracarida</taxon>
        <taxon>Amphipoda</taxon>
        <taxon>Senticaudata</taxon>
        <taxon>Talitrida</taxon>
        <taxon>Talitroidea</taxon>
        <taxon>Hyalellidae</taxon>
        <taxon>Hyalella</taxon>
    </lineage>
</organism>
<dbReference type="Pfam" id="PF00041">
    <property type="entry name" value="fn3"/>
    <property type="match status" value="1"/>
</dbReference>
<dbReference type="PRINTS" id="PR00014">
    <property type="entry name" value="FNTYPEIII"/>
</dbReference>
<dbReference type="SUPFAM" id="SSF49265">
    <property type="entry name" value="Fibronectin type III"/>
    <property type="match status" value="1"/>
</dbReference>
<dbReference type="PROSITE" id="PS50853">
    <property type="entry name" value="FN3"/>
    <property type="match status" value="1"/>
</dbReference>
<dbReference type="CDD" id="cd00063">
    <property type="entry name" value="FN3"/>
    <property type="match status" value="1"/>
</dbReference>
<dbReference type="Gene3D" id="2.60.40.10">
    <property type="entry name" value="Immunoglobulins"/>
    <property type="match status" value="1"/>
</dbReference>
<dbReference type="InterPro" id="IPR003961">
    <property type="entry name" value="FN3_dom"/>
</dbReference>
<dbReference type="InterPro" id="IPR050991">
    <property type="entry name" value="ECM_Regulatory_Proteins"/>
</dbReference>
<evidence type="ECO:0000256" key="1">
    <source>
        <dbReference type="ARBA" id="ARBA00022737"/>
    </source>
</evidence>
<evidence type="ECO:0000259" key="2">
    <source>
        <dbReference type="PROSITE" id="PS50853"/>
    </source>
</evidence>
<dbReference type="GeneID" id="125177614"/>
<dbReference type="Proteomes" id="UP000694843">
    <property type="component" value="Unplaced"/>
</dbReference>